<evidence type="ECO:0000256" key="1">
    <source>
        <dbReference type="SAM" id="MobiDB-lite"/>
    </source>
</evidence>
<dbReference type="Proteomes" id="UP000197138">
    <property type="component" value="Unassembled WGS sequence"/>
</dbReference>
<evidence type="ECO:0000313" key="2">
    <source>
        <dbReference type="EMBL" id="OWM76913.1"/>
    </source>
</evidence>
<organism evidence="2 3">
    <name type="scientific">Punica granatum</name>
    <name type="common">Pomegranate</name>
    <dbReference type="NCBI Taxonomy" id="22663"/>
    <lineage>
        <taxon>Eukaryota</taxon>
        <taxon>Viridiplantae</taxon>
        <taxon>Streptophyta</taxon>
        <taxon>Embryophyta</taxon>
        <taxon>Tracheophyta</taxon>
        <taxon>Spermatophyta</taxon>
        <taxon>Magnoliopsida</taxon>
        <taxon>eudicotyledons</taxon>
        <taxon>Gunneridae</taxon>
        <taxon>Pentapetalae</taxon>
        <taxon>rosids</taxon>
        <taxon>malvids</taxon>
        <taxon>Myrtales</taxon>
        <taxon>Lythraceae</taxon>
        <taxon>Punica</taxon>
    </lineage>
</organism>
<feature type="compositionally biased region" description="Gly residues" evidence="1">
    <location>
        <begin position="1"/>
        <end position="11"/>
    </location>
</feature>
<protein>
    <submittedName>
        <fullName evidence="2">Uncharacterized protein</fullName>
    </submittedName>
</protein>
<evidence type="ECO:0000313" key="3">
    <source>
        <dbReference type="Proteomes" id="UP000197138"/>
    </source>
</evidence>
<reference evidence="3" key="1">
    <citation type="journal article" date="2017" name="Plant J.">
        <title>The pomegranate (Punica granatum L.) genome and the genomics of punicalagin biosynthesis.</title>
        <authorList>
            <person name="Qin G."/>
            <person name="Xu C."/>
            <person name="Ming R."/>
            <person name="Tang H."/>
            <person name="Guyot R."/>
            <person name="Kramer E.M."/>
            <person name="Hu Y."/>
            <person name="Yi X."/>
            <person name="Qi Y."/>
            <person name="Xu X."/>
            <person name="Gao Z."/>
            <person name="Pan H."/>
            <person name="Jian J."/>
            <person name="Tian Y."/>
            <person name="Yue Z."/>
            <person name="Xu Y."/>
        </authorList>
    </citation>
    <scope>NUCLEOTIDE SEQUENCE [LARGE SCALE GENOMIC DNA]</scope>
    <source>
        <strain evidence="3">cv. Dabenzi</strain>
    </source>
</reference>
<feature type="region of interest" description="Disordered" evidence="1">
    <location>
        <begin position="1"/>
        <end position="40"/>
    </location>
</feature>
<dbReference type="AlphaFoldDB" id="A0A218WW69"/>
<accession>A0A218WW69</accession>
<gene>
    <name evidence="2" type="ORF">CDL15_Pgr021974</name>
</gene>
<comment type="caution">
    <text evidence="2">The sequence shown here is derived from an EMBL/GenBank/DDBJ whole genome shotgun (WGS) entry which is preliminary data.</text>
</comment>
<proteinExistence type="predicted"/>
<name>A0A218WW69_PUNGR</name>
<feature type="compositionally biased region" description="Basic and acidic residues" evidence="1">
    <location>
        <begin position="30"/>
        <end position="39"/>
    </location>
</feature>
<dbReference type="EMBL" id="MTKT01002944">
    <property type="protein sequence ID" value="OWM76913.1"/>
    <property type="molecule type" value="Genomic_DNA"/>
</dbReference>
<sequence>MYSGVHRGGGSSSTRLDARAGEQELTGARRRGDGHERRQANVGLVRTCMHAGDVQGAGVRTVTSAGTRTVTDE</sequence>